<dbReference type="Proteomes" id="UP001060215">
    <property type="component" value="Chromosome 6"/>
</dbReference>
<keyword evidence="2" id="KW-1185">Reference proteome</keyword>
<protein>
    <submittedName>
        <fullName evidence="1">Uncharacterized protein</fullName>
    </submittedName>
</protein>
<comment type="caution">
    <text evidence="1">The sequence shown here is derived from an EMBL/GenBank/DDBJ whole genome shotgun (WGS) entry which is preliminary data.</text>
</comment>
<name>A0ACC0I8D1_9ERIC</name>
<evidence type="ECO:0000313" key="1">
    <source>
        <dbReference type="EMBL" id="KAI8021090.1"/>
    </source>
</evidence>
<accession>A0ACC0I8D1</accession>
<dbReference type="EMBL" id="CM045763">
    <property type="protein sequence ID" value="KAI8021090.1"/>
    <property type="molecule type" value="Genomic_DNA"/>
</dbReference>
<gene>
    <name evidence="1" type="ORF">LOK49_LG03G01876</name>
</gene>
<sequence>MDDQEGPWPRLVTSIALEEGCSPKIYPSGGVYVIICGSGGLRSRGPCLIEVLTFAVFRVFKFVYLLK</sequence>
<proteinExistence type="predicted"/>
<organism evidence="1 2">
    <name type="scientific">Camellia lanceoleosa</name>
    <dbReference type="NCBI Taxonomy" id="1840588"/>
    <lineage>
        <taxon>Eukaryota</taxon>
        <taxon>Viridiplantae</taxon>
        <taxon>Streptophyta</taxon>
        <taxon>Embryophyta</taxon>
        <taxon>Tracheophyta</taxon>
        <taxon>Spermatophyta</taxon>
        <taxon>Magnoliopsida</taxon>
        <taxon>eudicotyledons</taxon>
        <taxon>Gunneridae</taxon>
        <taxon>Pentapetalae</taxon>
        <taxon>asterids</taxon>
        <taxon>Ericales</taxon>
        <taxon>Theaceae</taxon>
        <taxon>Camellia</taxon>
    </lineage>
</organism>
<reference evidence="1 2" key="1">
    <citation type="journal article" date="2022" name="Plant J.">
        <title>Chromosome-level genome of Camellia lanceoleosa provides a valuable resource for understanding genome evolution and self-incompatibility.</title>
        <authorList>
            <person name="Gong W."/>
            <person name="Xiao S."/>
            <person name="Wang L."/>
            <person name="Liao Z."/>
            <person name="Chang Y."/>
            <person name="Mo W."/>
            <person name="Hu G."/>
            <person name="Li W."/>
            <person name="Zhao G."/>
            <person name="Zhu H."/>
            <person name="Hu X."/>
            <person name="Ji K."/>
            <person name="Xiang X."/>
            <person name="Song Q."/>
            <person name="Yuan D."/>
            <person name="Jin S."/>
            <person name="Zhang L."/>
        </authorList>
    </citation>
    <scope>NUCLEOTIDE SEQUENCE [LARGE SCALE GENOMIC DNA]</scope>
    <source>
        <strain evidence="1">SQ_2022a</strain>
    </source>
</reference>
<evidence type="ECO:0000313" key="2">
    <source>
        <dbReference type="Proteomes" id="UP001060215"/>
    </source>
</evidence>